<feature type="transmembrane region" description="Helical" evidence="1">
    <location>
        <begin position="6"/>
        <end position="29"/>
    </location>
</feature>
<protein>
    <recommendedName>
        <fullName evidence="4">Copper resistance protein D</fullName>
    </recommendedName>
</protein>
<dbReference type="OrthoDB" id="14179at2"/>
<sequence>MVLRDVMLFLHIVLASLWIGGMLFLVLVLAPFVRKLPAKDQIFQEVGRRFSFYGTLIALLGLFITGLFNVHYILGFSNIFNFSNPYTLTLWHKIGLFILIVIISLLHDLYFGKRALESTFHRWMARFLGFINLLLSLAVVYFAVLLRFGG</sequence>
<evidence type="ECO:0000256" key="1">
    <source>
        <dbReference type="SAM" id="Phobius"/>
    </source>
</evidence>
<keyword evidence="1" id="KW-0472">Membrane</keyword>
<name>A0A285P218_9AQUI</name>
<feature type="transmembrane region" description="Helical" evidence="1">
    <location>
        <begin position="123"/>
        <end position="144"/>
    </location>
</feature>
<gene>
    <name evidence="2" type="ORF">SAMN06265353_1447</name>
</gene>
<dbReference type="EMBL" id="OBEN01000009">
    <property type="protein sequence ID" value="SNZ15784.1"/>
    <property type="molecule type" value="Genomic_DNA"/>
</dbReference>
<dbReference type="AlphaFoldDB" id="A0A285P218"/>
<organism evidence="2 3">
    <name type="scientific">Hydrogenobacter hydrogenophilus</name>
    <dbReference type="NCBI Taxonomy" id="35835"/>
    <lineage>
        <taxon>Bacteria</taxon>
        <taxon>Pseudomonadati</taxon>
        <taxon>Aquificota</taxon>
        <taxon>Aquificia</taxon>
        <taxon>Aquificales</taxon>
        <taxon>Aquificaceae</taxon>
        <taxon>Hydrogenobacter</taxon>
    </lineage>
</organism>
<dbReference type="Proteomes" id="UP000218627">
    <property type="component" value="Unassembled WGS sequence"/>
</dbReference>
<keyword evidence="1" id="KW-1133">Transmembrane helix</keyword>
<proteinExistence type="predicted"/>
<reference evidence="3" key="1">
    <citation type="submission" date="2017-09" db="EMBL/GenBank/DDBJ databases">
        <authorList>
            <person name="Varghese N."/>
            <person name="Submissions S."/>
        </authorList>
    </citation>
    <scope>NUCLEOTIDE SEQUENCE [LARGE SCALE GENOMIC DNA]</scope>
    <source>
        <strain evidence="3">DSM 2913</strain>
    </source>
</reference>
<dbReference type="RefSeq" id="WP_096602863.1">
    <property type="nucleotide sequence ID" value="NZ_OBEN01000009.1"/>
</dbReference>
<feature type="transmembrane region" description="Helical" evidence="1">
    <location>
        <begin position="94"/>
        <end position="111"/>
    </location>
</feature>
<feature type="transmembrane region" description="Helical" evidence="1">
    <location>
        <begin position="50"/>
        <end position="74"/>
    </location>
</feature>
<keyword evidence="3" id="KW-1185">Reference proteome</keyword>
<evidence type="ECO:0008006" key="4">
    <source>
        <dbReference type="Google" id="ProtNLM"/>
    </source>
</evidence>
<accession>A0A285P218</accession>
<evidence type="ECO:0000313" key="2">
    <source>
        <dbReference type="EMBL" id="SNZ15784.1"/>
    </source>
</evidence>
<keyword evidence="1" id="KW-0812">Transmembrane</keyword>
<evidence type="ECO:0000313" key="3">
    <source>
        <dbReference type="Proteomes" id="UP000218627"/>
    </source>
</evidence>